<dbReference type="eggNOG" id="COG0262">
    <property type="taxonomic scope" value="Bacteria"/>
</dbReference>
<keyword evidence="6" id="KW-0560">Oxidoreductase</keyword>
<comment type="pathway">
    <text evidence="1">Cofactor biosynthesis; tetrahydrofolate biosynthesis; 5,6,7,8-tetrahydrofolate from 7,8-dihydrofolate: step 1/1.</text>
</comment>
<proteinExistence type="inferred from homology"/>
<evidence type="ECO:0000256" key="4">
    <source>
        <dbReference type="ARBA" id="ARBA00022563"/>
    </source>
</evidence>
<dbReference type="PATRIC" id="fig|1423755.3.peg.812"/>
<evidence type="ECO:0000256" key="5">
    <source>
        <dbReference type="ARBA" id="ARBA00022857"/>
    </source>
</evidence>
<dbReference type="STRING" id="1423755.FC40_GL000759"/>
<organism evidence="8 9">
    <name type="scientific">Ligilactobacillus hayakitensis DSM 18933 = JCM 14209</name>
    <dbReference type="NCBI Taxonomy" id="1423755"/>
    <lineage>
        <taxon>Bacteria</taxon>
        <taxon>Bacillati</taxon>
        <taxon>Bacillota</taxon>
        <taxon>Bacilli</taxon>
        <taxon>Lactobacillales</taxon>
        <taxon>Lactobacillaceae</taxon>
        <taxon>Ligilactobacillus</taxon>
    </lineage>
</organism>
<dbReference type="Gene3D" id="3.40.430.10">
    <property type="entry name" value="Dihydrofolate Reductase, subunit A"/>
    <property type="match status" value="1"/>
</dbReference>
<dbReference type="PRINTS" id="PR00070">
    <property type="entry name" value="DHFR"/>
</dbReference>
<evidence type="ECO:0000313" key="9">
    <source>
        <dbReference type="Proteomes" id="UP000051054"/>
    </source>
</evidence>
<gene>
    <name evidence="8" type="ORF">FC40_GL000759</name>
</gene>
<reference evidence="8 9" key="1">
    <citation type="journal article" date="2015" name="Genome Announc.">
        <title>Expanding the biotechnology potential of lactobacilli through comparative genomics of 213 strains and associated genera.</title>
        <authorList>
            <person name="Sun Z."/>
            <person name="Harris H.M."/>
            <person name="McCann A."/>
            <person name="Guo C."/>
            <person name="Argimon S."/>
            <person name="Zhang W."/>
            <person name="Yang X."/>
            <person name="Jeffery I.B."/>
            <person name="Cooney J.C."/>
            <person name="Kagawa T.F."/>
            <person name="Liu W."/>
            <person name="Song Y."/>
            <person name="Salvetti E."/>
            <person name="Wrobel A."/>
            <person name="Rasinkangas P."/>
            <person name="Parkhill J."/>
            <person name="Rea M.C."/>
            <person name="O'Sullivan O."/>
            <person name="Ritari J."/>
            <person name="Douillard F.P."/>
            <person name="Paul Ross R."/>
            <person name="Yang R."/>
            <person name="Briner A.E."/>
            <person name="Felis G.E."/>
            <person name="de Vos W.M."/>
            <person name="Barrangou R."/>
            <person name="Klaenhammer T.R."/>
            <person name="Caufield P.W."/>
            <person name="Cui Y."/>
            <person name="Zhang H."/>
            <person name="O'Toole P.W."/>
        </authorList>
    </citation>
    <scope>NUCLEOTIDE SEQUENCE [LARGE SCALE GENOMIC DNA]</scope>
    <source>
        <strain evidence="8 9">DSM 18933</strain>
    </source>
</reference>
<evidence type="ECO:0000256" key="2">
    <source>
        <dbReference type="ARBA" id="ARBA00009539"/>
    </source>
</evidence>
<dbReference type="GO" id="GO:0050661">
    <property type="term" value="F:NADP binding"/>
    <property type="evidence" value="ECO:0007669"/>
    <property type="project" value="InterPro"/>
</dbReference>
<dbReference type="PROSITE" id="PS51330">
    <property type="entry name" value="DHFR_2"/>
    <property type="match status" value="1"/>
</dbReference>
<dbReference type="InterPro" id="IPR012259">
    <property type="entry name" value="DHFR"/>
</dbReference>
<dbReference type="SUPFAM" id="SSF53597">
    <property type="entry name" value="Dihydrofolate reductase-like"/>
    <property type="match status" value="1"/>
</dbReference>
<name>A0A0R1WM34_9LACO</name>
<dbReference type="PANTHER" id="PTHR48069:SF3">
    <property type="entry name" value="DIHYDROFOLATE REDUCTASE"/>
    <property type="match status" value="1"/>
</dbReference>
<evidence type="ECO:0000313" key="8">
    <source>
        <dbReference type="EMBL" id="KRM18970.1"/>
    </source>
</evidence>
<evidence type="ECO:0000256" key="3">
    <source>
        <dbReference type="ARBA" id="ARBA00012856"/>
    </source>
</evidence>
<keyword evidence="9" id="KW-1185">Reference proteome</keyword>
<accession>A0A0R1WM34</accession>
<dbReference type="InterPro" id="IPR001796">
    <property type="entry name" value="DHFR_dom"/>
</dbReference>
<dbReference type="PANTHER" id="PTHR48069">
    <property type="entry name" value="DIHYDROFOLATE REDUCTASE"/>
    <property type="match status" value="1"/>
</dbReference>
<dbReference type="InterPro" id="IPR024072">
    <property type="entry name" value="DHFR-like_dom_sf"/>
</dbReference>
<dbReference type="GO" id="GO:0006730">
    <property type="term" value="P:one-carbon metabolic process"/>
    <property type="evidence" value="ECO:0007669"/>
    <property type="project" value="UniProtKB-KW"/>
</dbReference>
<comment type="similarity">
    <text evidence="2">Belongs to the dihydrofolate reductase family.</text>
</comment>
<dbReference type="GO" id="GO:0005829">
    <property type="term" value="C:cytosol"/>
    <property type="evidence" value="ECO:0007669"/>
    <property type="project" value="TreeGrafter"/>
</dbReference>
<feature type="domain" description="DHFR" evidence="7">
    <location>
        <begin position="5"/>
        <end position="170"/>
    </location>
</feature>
<dbReference type="RefSeq" id="WP_035519804.1">
    <property type="nucleotide sequence ID" value="NZ_AZGD01000090.1"/>
</dbReference>
<dbReference type="GO" id="GO:0046654">
    <property type="term" value="P:tetrahydrofolate biosynthetic process"/>
    <property type="evidence" value="ECO:0007669"/>
    <property type="project" value="UniProtKB-UniPathway"/>
</dbReference>
<dbReference type="EMBL" id="AZGD01000090">
    <property type="protein sequence ID" value="KRM18970.1"/>
    <property type="molecule type" value="Genomic_DNA"/>
</dbReference>
<dbReference type="AlphaFoldDB" id="A0A0R1WM34"/>
<dbReference type="GO" id="GO:0046452">
    <property type="term" value="P:dihydrofolate metabolic process"/>
    <property type="evidence" value="ECO:0007669"/>
    <property type="project" value="TreeGrafter"/>
</dbReference>
<keyword evidence="4" id="KW-0554">One-carbon metabolism</keyword>
<dbReference type="Proteomes" id="UP000051054">
    <property type="component" value="Unassembled WGS sequence"/>
</dbReference>
<keyword evidence="5" id="KW-0521">NADP</keyword>
<dbReference type="EC" id="1.5.1.3" evidence="3"/>
<dbReference type="OrthoDB" id="9804315at2"/>
<protein>
    <recommendedName>
        <fullName evidence="3">dihydrofolate reductase</fullName>
        <ecNumber evidence="3">1.5.1.3</ecNumber>
    </recommendedName>
</protein>
<evidence type="ECO:0000256" key="6">
    <source>
        <dbReference type="ARBA" id="ARBA00023002"/>
    </source>
</evidence>
<dbReference type="Pfam" id="PF00186">
    <property type="entry name" value="DHFR_1"/>
    <property type="match status" value="1"/>
</dbReference>
<dbReference type="GO" id="GO:0004146">
    <property type="term" value="F:dihydrofolate reductase activity"/>
    <property type="evidence" value="ECO:0007669"/>
    <property type="project" value="UniProtKB-EC"/>
</dbReference>
<evidence type="ECO:0000256" key="1">
    <source>
        <dbReference type="ARBA" id="ARBA00004903"/>
    </source>
</evidence>
<dbReference type="GO" id="GO:0046655">
    <property type="term" value="P:folic acid metabolic process"/>
    <property type="evidence" value="ECO:0007669"/>
    <property type="project" value="TreeGrafter"/>
</dbReference>
<comment type="caution">
    <text evidence="8">The sequence shown here is derived from an EMBL/GenBank/DDBJ whole genome shotgun (WGS) entry which is preliminary data.</text>
</comment>
<sequence>MLSKEISFVWAEDLQGNIGYKGKLPWRLPNDLKFFKEVTSYKPIVMGRKTFESFPNLLPNRLHVVLTRNQQLKTLYRDNPQVIVYNSVEDIKKWMNKLQVPEVCIIGGAEIFDIFVDSVTKLYRTQVNHVFNGDTKMIPIDYDMFNLVLQINGKTDKKNIYPHTFQIFKKKEVNYTH</sequence>
<evidence type="ECO:0000259" key="7">
    <source>
        <dbReference type="PROSITE" id="PS51330"/>
    </source>
</evidence>
<dbReference type="UniPathway" id="UPA00077">
    <property type="reaction ID" value="UER00158"/>
</dbReference>
<dbReference type="CDD" id="cd00209">
    <property type="entry name" value="DHFR"/>
    <property type="match status" value="1"/>
</dbReference>